<evidence type="ECO:0000256" key="10">
    <source>
        <dbReference type="RuleBase" id="RU362097"/>
    </source>
</evidence>
<keyword evidence="5 10" id="KW-0732">Signal</keyword>
<gene>
    <name evidence="12" type="ordered locus">Metme_2503</name>
</gene>
<dbReference type="NCBIfam" id="TIGR01845">
    <property type="entry name" value="outer_NodT"/>
    <property type="match status" value="1"/>
</dbReference>
<comment type="subcellular location">
    <subcellularLocation>
        <location evidence="10">Cell outer membrane</location>
        <topology evidence="10">Lipid-anchor</topology>
    </subcellularLocation>
    <subcellularLocation>
        <location evidence="1">Membrane</location>
    </subcellularLocation>
</comment>
<keyword evidence="7 10" id="KW-0564">Palmitate</keyword>
<keyword evidence="8 10" id="KW-0449">Lipoprotein</keyword>
<dbReference type="Gene3D" id="1.20.1600.10">
    <property type="entry name" value="Outer membrane efflux proteins (OEP)"/>
    <property type="match status" value="1"/>
</dbReference>
<keyword evidence="3 10" id="KW-1134">Transmembrane beta strand</keyword>
<evidence type="ECO:0000256" key="2">
    <source>
        <dbReference type="ARBA" id="ARBA00007613"/>
    </source>
</evidence>
<dbReference type="KEGG" id="mmt:Metme_2503"/>
<dbReference type="STRING" id="857087.Metme_2503"/>
<comment type="similarity">
    <text evidence="2 10">Belongs to the outer membrane factor (OMF) (TC 1.B.17) family.</text>
</comment>
<dbReference type="EMBL" id="CP002738">
    <property type="protein sequence ID" value="AEG00894.1"/>
    <property type="molecule type" value="Genomic_DNA"/>
</dbReference>
<dbReference type="AlphaFoldDB" id="F9ZWP7"/>
<comment type="function">
    <text evidence="9">Could be involved in resistance to puromycin, acriflavine and tetraphenylarsonium chloride.</text>
</comment>
<proteinExistence type="inferred from homology"/>
<evidence type="ECO:0000313" key="12">
    <source>
        <dbReference type="EMBL" id="AEG00894.1"/>
    </source>
</evidence>
<dbReference type="PANTHER" id="PTHR30203">
    <property type="entry name" value="OUTER MEMBRANE CATION EFFLUX PROTEIN"/>
    <property type="match status" value="1"/>
</dbReference>
<feature type="signal peptide" evidence="10">
    <location>
        <begin position="1"/>
        <end position="26"/>
    </location>
</feature>
<evidence type="ECO:0000256" key="6">
    <source>
        <dbReference type="ARBA" id="ARBA00023136"/>
    </source>
</evidence>
<accession>F9ZWP7</accession>
<dbReference type="InterPro" id="IPR003423">
    <property type="entry name" value="OMP_efflux"/>
</dbReference>
<dbReference type="GO" id="GO:0009279">
    <property type="term" value="C:cell outer membrane"/>
    <property type="evidence" value="ECO:0007669"/>
    <property type="project" value="UniProtKB-SubCell"/>
</dbReference>
<evidence type="ECO:0000256" key="4">
    <source>
        <dbReference type="ARBA" id="ARBA00022692"/>
    </source>
</evidence>
<reference key="2">
    <citation type="submission" date="2011-05" db="EMBL/GenBank/DDBJ databases">
        <title>Complete genome sequence of the aerobic marine methanotroph Methylomonas methanica MC09.</title>
        <authorList>
            <person name="Boden R."/>
            <person name="Cunliffe M."/>
            <person name="Scanlan J."/>
            <person name="Moussard H."/>
            <person name="Kits K.D."/>
            <person name="Klotz M."/>
            <person name="Jetten M."/>
            <person name="Vuilleumier S."/>
            <person name="Han J."/>
            <person name="Peters L."/>
            <person name="Mikhailova N."/>
            <person name="Teshima H."/>
            <person name="Tapia R."/>
            <person name="Kyrpides N."/>
            <person name="Ivanova N."/>
            <person name="Pagani I."/>
            <person name="Cheng J.-F."/>
            <person name="Goodwin L."/>
            <person name="Han C."/>
            <person name="Hauser L."/>
            <person name="Land M."/>
            <person name="Lapidus A."/>
            <person name="Lucas S."/>
            <person name="Pitluck S."/>
            <person name="Woyke T."/>
            <person name="Stein L.Y."/>
            <person name="Murrell C."/>
        </authorList>
    </citation>
    <scope>NUCLEOTIDE SEQUENCE</scope>
    <source>
        <strain>MC09</strain>
    </source>
</reference>
<dbReference type="PANTHER" id="PTHR30203:SF20">
    <property type="entry name" value="MULTIDRUG RESISTANCE OUTER MEMBRANE PROTEIN MDTP-RELATED"/>
    <property type="match status" value="1"/>
</dbReference>
<evidence type="ECO:0000256" key="11">
    <source>
        <dbReference type="SAM" id="Coils"/>
    </source>
</evidence>
<dbReference type="HOGENOM" id="CLU_012817_13_2_6"/>
<feature type="chain" id="PRO_5001438871" evidence="10">
    <location>
        <begin position="27"/>
        <end position="491"/>
    </location>
</feature>
<sequence>MTTAARYPARLFSALILSAVSGCAWFGDTTTQRAEIAAVPALSRTLADAKSSASADAAWPQANWWESFNIPALNQLIETALAGNPDFKAAAARLRQSQAMVDAQAAELYPTVEANVSFSAQRFSANSTQAKLAGENFRQLLINPLILRYHLDFWGRDQAALEAAVGRSLAVDAELADAKLLLATSVAAGYFDLVTASEKLAIAERIVTDSEALLNLHQIRLTSGLVAEAPVLQAKMALHGARQQVADLRAEVALQKNLLATLAGQGPDWGRGIVPANGVPPKSLALPADLPLRLLAHRPDVTAARLRVQAAAQEIKVAETAFYPDINLIAFTGLHSVSLTDVLLQGSSLAYAVGPSIEFPLFEGGRLRANLSYQQAAYDAAVEHYNASLLHAVQEVADALTRWREIDSRIAEQTQSVSNAVDTKDLAISLNRNGLNDRTDLMQADLEADRQRLRISALQGRHFNVAVQLIKALGGGFNDTGNDHQKLSHAH</sequence>
<dbReference type="PROSITE" id="PS51257">
    <property type="entry name" value="PROKAR_LIPOPROTEIN"/>
    <property type="match status" value="1"/>
</dbReference>
<evidence type="ECO:0000256" key="3">
    <source>
        <dbReference type="ARBA" id="ARBA00022452"/>
    </source>
</evidence>
<dbReference type="Pfam" id="PF02321">
    <property type="entry name" value="OEP"/>
    <property type="match status" value="2"/>
</dbReference>
<keyword evidence="4 10" id="KW-0812">Transmembrane</keyword>
<dbReference type="Gene3D" id="2.20.200.10">
    <property type="entry name" value="Outer membrane efflux proteins (OEP)"/>
    <property type="match status" value="1"/>
</dbReference>
<evidence type="ECO:0000256" key="7">
    <source>
        <dbReference type="ARBA" id="ARBA00023139"/>
    </source>
</evidence>
<evidence type="ECO:0000256" key="1">
    <source>
        <dbReference type="ARBA" id="ARBA00004370"/>
    </source>
</evidence>
<keyword evidence="11" id="KW-0175">Coiled coil</keyword>
<evidence type="ECO:0000313" key="13">
    <source>
        <dbReference type="Proteomes" id="UP000008888"/>
    </source>
</evidence>
<dbReference type="OrthoDB" id="9770517at2"/>
<protein>
    <submittedName>
        <fullName evidence="12">RND efflux system, outer membrane lipoprotein, NodT family</fullName>
    </submittedName>
</protein>
<reference evidence="13" key="3">
    <citation type="submission" date="2011-05" db="EMBL/GenBank/DDBJ databases">
        <title>Complete sequence of Methylomonas methanica MC09.</title>
        <authorList>
            <consortium name="US DOE Joint Genome Institute"/>
            <person name="Lucas S."/>
            <person name="Han J."/>
            <person name="Lapidus A."/>
            <person name="Cheng J.-F."/>
            <person name="Goodwin L."/>
            <person name="Pitluck S."/>
            <person name="Peters L."/>
            <person name="Mikhailova N."/>
            <person name="Teshima H."/>
            <person name="Han C."/>
            <person name="Tapia R."/>
            <person name="Land M."/>
            <person name="Hauser L."/>
            <person name="Kyrpides N."/>
            <person name="Ivanova N."/>
            <person name="Pagani I."/>
            <person name="Stein L."/>
            <person name="Woyke T."/>
        </authorList>
    </citation>
    <scope>NUCLEOTIDE SEQUENCE [LARGE SCALE GENOMIC DNA]</scope>
    <source>
        <strain evidence="13">MC09</strain>
    </source>
</reference>
<reference evidence="12 13" key="1">
    <citation type="journal article" date="2011" name="J. Bacteriol.">
        <title>Complete Genome Sequence of the Aerobic Marine Methanotroph Methylomonas methanica MC09.</title>
        <authorList>
            <person name="Boden R."/>
            <person name="Cunliffe M."/>
            <person name="Scanlan J."/>
            <person name="Moussard H."/>
            <person name="Kits K.D."/>
            <person name="Klotz M.G."/>
            <person name="Jetten M.S."/>
            <person name="Vuilleumier S."/>
            <person name="Han J."/>
            <person name="Peters L."/>
            <person name="Mikhailova N."/>
            <person name="Teshima H."/>
            <person name="Tapia R."/>
            <person name="Kyrpides N."/>
            <person name="Ivanova N."/>
            <person name="Pagani I."/>
            <person name="Cheng J.F."/>
            <person name="Goodwin L."/>
            <person name="Han C."/>
            <person name="Hauser L."/>
            <person name="Land M.L."/>
            <person name="Lapidus A."/>
            <person name="Lucas S."/>
            <person name="Pitluck S."/>
            <person name="Woyke T."/>
            <person name="Stein L."/>
            <person name="Murrell J.C."/>
        </authorList>
    </citation>
    <scope>NUCLEOTIDE SEQUENCE [LARGE SCALE GENOMIC DNA]</scope>
    <source>
        <strain evidence="12 13">MC09</strain>
    </source>
</reference>
<dbReference type="GO" id="GO:0015562">
    <property type="term" value="F:efflux transmembrane transporter activity"/>
    <property type="evidence" value="ECO:0007669"/>
    <property type="project" value="InterPro"/>
</dbReference>
<name>F9ZWP7_METMM</name>
<dbReference type="InterPro" id="IPR010131">
    <property type="entry name" value="MdtP/NodT-like"/>
</dbReference>
<keyword evidence="13" id="KW-1185">Reference proteome</keyword>
<organism evidence="12 13">
    <name type="scientific">Methylomonas methanica (strain DSM 25384 / MC09)</name>
    <dbReference type="NCBI Taxonomy" id="857087"/>
    <lineage>
        <taxon>Bacteria</taxon>
        <taxon>Pseudomonadati</taxon>
        <taxon>Pseudomonadota</taxon>
        <taxon>Gammaproteobacteria</taxon>
        <taxon>Methylococcales</taxon>
        <taxon>Methylococcaceae</taxon>
        <taxon>Methylomonas</taxon>
    </lineage>
</organism>
<dbReference type="SUPFAM" id="SSF56954">
    <property type="entry name" value="Outer membrane efflux proteins (OEP)"/>
    <property type="match status" value="1"/>
</dbReference>
<dbReference type="eggNOG" id="COG1538">
    <property type="taxonomic scope" value="Bacteria"/>
</dbReference>
<evidence type="ECO:0000256" key="5">
    <source>
        <dbReference type="ARBA" id="ARBA00022729"/>
    </source>
</evidence>
<evidence type="ECO:0000256" key="9">
    <source>
        <dbReference type="ARBA" id="ARBA00037313"/>
    </source>
</evidence>
<dbReference type="Proteomes" id="UP000008888">
    <property type="component" value="Chromosome"/>
</dbReference>
<dbReference type="RefSeq" id="WP_013819130.1">
    <property type="nucleotide sequence ID" value="NC_015572.1"/>
</dbReference>
<feature type="coiled-coil region" evidence="11">
    <location>
        <begin position="231"/>
        <end position="258"/>
    </location>
</feature>
<keyword evidence="6 10" id="KW-0472">Membrane</keyword>
<evidence type="ECO:0000256" key="8">
    <source>
        <dbReference type="ARBA" id="ARBA00023288"/>
    </source>
</evidence>